<feature type="chain" id="PRO_5036414880" evidence="1">
    <location>
        <begin position="22"/>
        <end position="145"/>
    </location>
</feature>
<dbReference type="Proteomes" id="UP000663881">
    <property type="component" value="Unassembled WGS sequence"/>
</dbReference>
<dbReference type="AlphaFoldDB" id="A0A818RLD3"/>
<gene>
    <name evidence="3" type="ORF">OKA104_LOCUS9287</name>
    <name evidence="2" type="ORF">VCS650_LOCUS15206</name>
</gene>
<comment type="caution">
    <text evidence="3">The sequence shown here is derived from an EMBL/GenBank/DDBJ whole genome shotgun (WGS) entry which is preliminary data.</text>
</comment>
<keyword evidence="1" id="KW-0732">Signal</keyword>
<dbReference type="EMBL" id="CAJNON010000130">
    <property type="protein sequence ID" value="CAF1009886.1"/>
    <property type="molecule type" value="Genomic_DNA"/>
</dbReference>
<evidence type="ECO:0000313" key="4">
    <source>
        <dbReference type="Proteomes" id="UP000663881"/>
    </source>
</evidence>
<dbReference type="EMBL" id="CAJOAY010000391">
    <property type="protein sequence ID" value="CAF3652614.1"/>
    <property type="molecule type" value="Genomic_DNA"/>
</dbReference>
<protein>
    <submittedName>
        <fullName evidence="3">Uncharacterized protein</fullName>
    </submittedName>
</protein>
<organism evidence="3 4">
    <name type="scientific">Adineta steineri</name>
    <dbReference type="NCBI Taxonomy" id="433720"/>
    <lineage>
        <taxon>Eukaryota</taxon>
        <taxon>Metazoa</taxon>
        <taxon>Spiralia</taxon>
        <taxon>Gnathifera</taxon>
        <taxon>Rotifera</taxon>
        <taxon>Eurotatoria</taxon>
        <taxon>Bdelloidea</taxon>
        <taxon>Adinetida</taxon>
        <taxon>Adinetidae</taxon>
        <taxon>Adineta</taxon>
    </lineage>
</organism>
<evidence type="ECO:0000313" key="2">
    <source>
        <dbReference type="EMBL" id="CAF1009886.1"/>
    </source>
</evidence>
<sequence>MWMFLTLFIWLIANDQQFILANSSIKDLSIESMINYIKAIATRDLAEQKIENEHLIEEWQDWILGNVMSINYLNSLMVYASKQDFAFTIPDGYLIRYVQNKTSFHATVSQLATEIHHALSGAREDLNRVHTGLKWVPTQLKKWFY</sequence>
<name>A0A818RLD3_9BILA</name>
<evidence type="ECO:0000256" key="1">
    <source>
        <dbReference type="SAM" id="SignalP"/>
    </source>
</evidence>
<feature type="signal peptide" evidence="1">
    <location>
        <begin position="1"/>
        <end position="21"/>
    </location>
</feature>
<proteinExistence type="predicted"/>
<evidence type="ECO:0000313" key="3">
    <source>
        <dbReference type="EMBL" id="CAF3652614.1"/>
    </source>
</evidence>
<dbReference type="Proteomes" id="UP000663891">
    <property type="component" value="Unassembled WGS sequence"/>
</dbReference>
<accession>A0A818RLD3</accession>
<reference evidence="3" key="1">
    <citation type="submission" date="2021-02" db="EMBL/GenBank/DDBJ databases">
        <authorList>
            <person name="Nowell W R."/>
        </authorList>
    </citation>
    <scope>NUCLEOTIDE SEQUENCE</scope>
</reference>
<dbReference type="OrthoDB" id="5406275at2759"/>